<feature type="binding site" evidence="6">
    <location>
        <position position="9"/>
    </location>
    <ligand>
        <name>FMN</name>
        <dbReference type="ChEBI" id="CHEBI:58210"/>
    </ligand>
</feature>
<proteinExistence type="inferred from homology"/>
<dbReference type="HAMAP" id="MF_01216">
    <property type="entry name" value="Azoreductase_type1"/>
    <property type="match status" value="1"/>
</dbReference>
<evidence type="ECO:0000313" key="8">
    <source>
        <dbReference type="EMBL" id="ARE85364.1"/>
    </source>
</evidence>
<dbReference type="PANTHER" id="PTHR43741">
    <property type="entry name" value="FMN-DEPENDENT NADH-AZOREDUCTASE 1"/>
    <property type="match status" value="1"/>
</dbReference>
<evidence type="ECO:0000256" key="5">
    <source>
        <dbReference type="ARBA" id="ARBA00048542"/>
    </source>
</evidence>
<evidence type="ECO:0000256" key="6">
    <source>
        <dbReference type="HAMAP-Rule" id="MF_01216"/>
    </source>
</evidence>
<comment type="caution">
    <text evidence="6">Lacks conserved residue(s) required for the propagation of feature annotation.</text>
</comment>
<dbReference type="GO" id="GO:0016652">
    <property type="term" value="F:oxidoreductase activity, acting on NAD(P)H as acceptor"/>
    <property type="evidence" value="ECO:0007669"/>
    <property type="project" value="UniProtKB-UniRule"/>
</dbReference>
<protein>
    <recommendedName>
        <fullName evidence="6">FMN dependent NADH:quinone oxidoreductase</fullName>
        <ecNumber evidence="6">1.6.5.-</ecNumber>
    </recommendedName>
    <alternativeName>
        <fullName evidence="6">Azo-dye reductase</fullName>
    </alternativeName>
    <alternativeName>
        <fullName evidence="6">FMN-dependent NADH-azo compound oxidoreductase</fullName>
    </alternativeName>
    <alternativeName>
        <fullName evidence="6">FMN-dependent NADH-azoreductase</fullName>
        <ecNumber evidence="6">1.7.1.17</ecNumber>
    </alternativeName>
</protein>
<dbReference type="AlphaFoldDB" id="A0A1V0RUC0"/>
<evidence type="ECO:0000313" key="9">
    <source>
        <dbReference type="Proteomes" id="UP000192273"/>
    </source>
</evidence>
<dbReference type="InterPro" id="IPR029039">
    <property type="entry name" value="Flavoprotein-like_sf"/>
</dbReference>
<keyword evidence="1 6" id="KW-0285">Flavoprotein</keyword>
<dbReference type="GO" id="GO:0010181">
    <property type="term" value="F:FMN binding"/>
    <property type="evidence" value="ECO:0007669"/>
    <property type="project" value="UniProtKB-UniRule"/>
</dbReference>
<dbReference type="EMBL" id="CP020474">
    <property type="protein sequence ID" value="ARE85364.1"/>
    <property type="molecule type" value="Genomic_DNA"/>
</dbReference>
<evidence type="ECO:0000256" key="1">
    <source>
        <dbReference type="ARBA" id="ARBA00022630"/>
    </source>
</evidence>
<dbReference type="RefSeq" id="WP_081508432.1">
    <property type="nucleotide sequence ID" value="NZ_CP020474.1"/>
</dbReference>
<accession>A0A1V0RUC0</accession>
<evidence type="ECO:0000256" key="2">
    <source>
        <dbReference type="ARBA" id="ARBA00022643"/>
    </source>
</evidence>
<dbReference type="EC" id="1.6.5.-" evidence="6"/>
<dbReference type="OrthoDB" id="9787136at2"/>
<dbReference type="Gene3D" id="3.40.50.360">
    <property type="match status" value="1"/>
</dbReference>
<dbReference type="PANTHER" id="PTHR43741:SF4">
    <property type="entry name" value="FMN-DEPENDENT NADH:QUINONE OXIDOREDUCTASE"/>
    <property type="match status" value="1"/>
</dbReference>
<keyword evidence="4 6" id="KW-0520">NAD</keyword>
<keyword evidence="2 6" id="KW-0288">FMN</keyword>
<comment type="catalytic activity">
    <reaction evidence="6">
        <text>2 a quinone + NADH + H(+) = 2 a 1,4-benzosemiquinone + NAD(+)</text>
        <dbReference type="Rhea" id="RHEA:65952"/>
        <dbReference type="ChEBI" id="CHEBI:15378"/>
        <dbReference type="ChEBI" id="CHEBI:57540"/>
        <dbReference type="ChEBI" id="CHEBI:57945"/>
        <dbReference type="ChEBI" id="CHEBI:132124"/>
        <dbReference type="ChEBI" id="CHEBI:134225"/>
    </reaction>
</comment>
<dbReference type="KEGG" id="rmm:ROSMUCSMR3_03918"/>
<sequence>MKILHIDASARTEGSYSRRLSSHFIDCLHENGLAITVDRLDLALHALRHFGALETAAITLPETEHSAEMRQAIAPSDALVARVLAADGIVIGTPIYNFGMPSTLKAFFDHVSRNGKTFLADGTGMRGLLGDTRVAVLSATGGTYGPGDVFDGLDCLTPHIRAILGFLGVTDLSFVAAQPMMFAGPDAAAMSFEAAKAEAASLAKTWSTAWN</sequence>
<evidence type="ECO:0000256" key="3">
    <source>
        <dbReference type="ARBA" id="ARBA00023002"/>
    </source>
</evidence>
<comment type="cofactor">
    <cofactor evidence="6">
        <name>FMN</name>
        <dbReference type="ChEBI" id="CHEBI:58210"/>
    </cofactor>
    <text evidence="6">Binds 1 FMN per subunit.</text>
</comment>
<dbReference type="InterPro" id="IPR003680">
    <property type="entry name" value="Flavodoxin_fold"/>
</dbReference>
<keyword evidence="3 6" id="KW-0560">Oxidoreductase</keyword>
<keyword evidence="9" id="KW-1185">Reference proteome</keyword>
<name>A0A1V0RUC0_9RHOB</name>
<reference evidence="8 9" key="1">
    <citation type="submission" date="2017-03" db="EMBL/GenBank/DDBJ databases">
        <title>Genome Sequence of Roseovarius mucosus strain SMR3 Isolated from a culture of the Diatom Skeletonema marinoi.</title>
        <authorList>
            <person name="Topel M."/>
            <person name="Pinder M."/>
            <person name="Johansson O.N."/>
            <person name="Kourtchenko O."/>
            <person name="Godhe A."/>
            <person name="Clarke A.K."/>
        </authorList>
    </citation>
    <scope>NUCLEOTIDE SEQUENCE [LARGE SCALE GENOMIC DNA]</scope>
    <source>
        <strain evidence="8 9">SMR3</strain>
    </source>
</reference>
<comment type="function">
    <text evidence="6">Also exhibits azoreductase activity. Catalyzes the reductive cleavage of the azo bond in aromatic azo compounds to the corresponding amines.</text>
</comment>
<dbReference type="InterPro" id="IPR023048">
    <property type="entry name" value="NADH:quinone_OxRdtase_FMN_depd"/>
</dbReference>
<dbReference type="Proteomes" id="UP000192273">
    <property type="component" value="Chromosome"/>
</dbReference>
<feature type="domain" description="Flavodoxin-like fold" evidence="7">
    <location>
        <begin position="1"/>
        <end position="201"/>
    </location>
</feature>
<dbReference type="GO" id="GO:0016655">
    <property type="term" value="F:oxidoreductase activity, acting on NAD(P)H, quinone or similar compound as acceptor"/>
    <property type="evidence" value="ECO:0007669"/>
    <property type="project" value="InterPro"/>
</dbReference>
<dbReference type="Pfam" id="PF02525">
    <property type="entry name" value="Flavodoxin_2"/>
    <property type="match status" value="1"/>
</dbReference>
<feature type="binding site" evidence="6">
    <location>
        <begin position="15"/>
        <end position="17"/>
    </location>
    <ligand>
        <name>FMN</name>
        <dbReference type="ChEBI" id="CHEBI:58210"/>
    </ligand>
</feature>
<evidence type="ECO:0000259" key="7">
    <source>
        <dbReference type="Pfam" id="PF02525"/>
    </source>
</evidence>
<comment type="function">
    <text evidence="6">Quinone reductase that provides resistance to thiol-specific stress caused by electrophilic quinones.</text>
</comment>
<dbReference type="InterPro" id="IPR050104">
    <property type="entry name" value="FMN-dep_NADH:Q_OxRdtase_AzoR1"/>
</dbReference>
<dbReference type="EC" id="1.7.1.17" evidence="6"/>
<gene>
    <name evidence="8" type="primary">azoR1</name>
    <name evidence="6" type="synonym">azoR</name>
    <name evidence="8" type="ORF">ROSMUCSMR3_03918</name>
</gene>
<organism evidence="8 9">
    <name type="scientific">Roseovarius mucosus</name>
    <dbReference type="NCBI Taxonomy" id="215743"/>
    <lineage>
        <taxon>Bacteria</taxon>
        <taxon>Pseudomonadati</taxon>
        <taxon>Pseudomonadota</taxon>
        <taxon>Alphaproteobacteria</taxon>
        <taxon>Rhodobacterales</taxon>
        <taxon>Roseobacteraceae</taxon>
        <taxon>Roseovarius</taxon>
    </lineage>
</organism>
<dbReference type="SUPFAM" id="SSF52218">
    <property type="entry name" value="Flavoproteins"/>
    <property type="match status" value="1"/>
</dbReference>
<comment type="similarity">
    <text evidence="6">Belongs to the azoreductase type 1 family.</text>
</comment>
<dbReference type="GO" id="GO:0009055">
    <property type="term" value="F:electron transfer activity"/>
    <property type="evidence" value="ECO:0007669"/>
    <property type="project" value="UniProtKB-UniRule"/>
</dbReference>
<comment type="catalytic activity">
    <reaction evidence="5">
        <text>N,N-dimethyl-1,4-phenylenediamine + anthranilate + 2 NAD(+) = 2-(4-dimethylaminophenyl)diazenylbenzoate + 2 NADH + 2 H(+)</text>
        <dbReference type="Rhea" id="RHEA:55872"/>
        <dbReference type="ChEBI" id="CHEBI:15378"/>
        <dbReference type="ChEBI" id="CHEBI:15783"/>
        <dbReference type="ChEBI" id="CHEBI:16567"/>
        <dbReference type="ChEBI" id="CHEBI:57540"/>
        <dbReference type="ChEBI" id="CHEBI:57945"/>
        <dbReference type="ChEBI" id="CHEBI:71579"/>
        <dbReference type="EC" id="1.7.1.17"/>
    </reaction>
    <physiologicalReaction direction="right-to-left" evidence="5">
        <dbReference type="Rhea" id="RHEA:55874"/>
    </physiologicalReaction>
</comment>
<comment type="subunit">
    <text evidence="6">Homodimer.</text>
</comment>
<evidence type="ECO:0000256" key="4">
    <source>
        <dbReference type="ARBA" id="ARBA00023027"/>
    </source>
</evidence>